<comment type="caution">
    <text evidence="7">The sequence shown here is derived from an EMBL/GenBank/DDBJ whole genome shotgun (WGS) entry which is preliminary data.</text>
</comment>
<evidence type="ECO:0000256" key="4">
    <source>
        <dbReference type="ARBA" id="ARBA00023136"/>
    </source>
</evidence>
<evidence type="ECO:0000313" key="7">
    <source>
        <dbReference type="EMBL" id="KAK4878042.1"/>
    </source>
</evidence>
<dbReference type="PANTHER" id="PTHR48021">
    <property type="match status" value="1"/>
</dbReference>
<comment type="subcellular location">
    <subcellularLocation>
        <location evidence="1">Membrane</location>
        <topology evidence="1">Multi-pass membrane protein</topology>
    </subcellularLocation>
</comment>
<dbReference type="InterPro" id="IPR036259">
    <property type="entry name" value="MFS_trans_sf"/>
</dbReference>
<name>A0AAN7SEI2_9COLE</name>
<dbReference type="EMBL" id="JARPUR010000004">
    <property type="protein sequence ID" value="KAK4878042.1"/>
    <property type="molecule type" value="Genomic_DNA"/>
</dbReference>
<dbReference type="Gene3D" id="1.20.1250.20">
    <property type="entry name" value="MFS general substrate transporter like domains"/>
    <property type="match status" value="2"/>
</dbReference>
<sequence>MNQTRLEQDVGGKKWFGLLPQVLAATAVTSLHLVIGQTIAYSGILVPQMMLEQNVTTTNSIPITESDSAWIASAPVFSGLVASLLAGVLIDYLGRLKTIILSSVPGIIGLFLIATASNMSMIISGRILMGITSMLIGNPTAVYISEISRPDIRGSFLTFMQVFMSIDIGTEIDPYLASIYISVVKVIMSFVTTVLMKNFNRRTLLLISAVGMALSMTLSGLNTDWIQQGNLVTRDG</sequence>
<feature type="transmembrane region" description="Helical" evidence="5">
    <location>
        <begin position="175"/>
        <end position="196"/>
    </location>
</feature>
<dbReference type="InterPro" id="IPR005828">
    <property type="entry name" value="MFS_sugar_transport-like"/>
</dbReference>
<dbReference type="AlphaFoldDB" id="A0AAN7SEI2"/>
<dbReference type="PROSITE" id="PS50850">
    <property type="entry name" value="MFS"/>
    <property type="match status" value="1"/>
</dbReference>
<organism evidence="7 8">
    <name type="scientific">Aquatica leii</name>
    <dbReference type="NCBI Taxonomy" id="1421715"/>
    <lineage>
        <taxon>Eukaryota</taxon>
        <taxon>Metazoa</taxon>
        <taxon>Ecdysozoa</taxon>
        <taxon>Arthropoda</taxon>
        <taxon>Hexapoda</taxon>
        <taxon>Insecta</taxon>
        <taxon>Pterygota</taxon>
        <taxon>Neoptera</taxon>
        <taxon>Endopterygota</taxon>
        <taxon>Coleoptera</taxon>
        <taxon>Polyphaga</taxon>
        <taxon>Elateriformia</taxon>
        <taxon>Elateroidea</taxon>
        <taxon>Lampyridae</taxon>
        <taxon>Luciolinae</taxon>
        <taxon>Aquatica</taxon>
    </lineage>
</organism>
<evidence type="ECO:0000259" key="6">
    <source>
        <dbReference type="PROSITE" id="PS50850"/>
    </source>
</evidence>
<reference evidence="8" key="1">
    <citation type="submission" date="2023-01" db="EMBL/GenBank/DDBJ databases">
        <title>Key to firefly adult light organ development and bioluminescence: homeobox transcription factors regulate luciferase expression and transportation to peroxisome.</title>
        <authorList>
            <person name="Fu X."/>
        </authorList>
    </citation>
    <scope>NUCLEOTIDE SEQUENCE [LARGE SCALE GENOMIC DNA]</scope>
</reference>
<feature type="transmembrane region" description="Helical" evidence="5">
    <location>
        <begin position="203"/>
        <end position="221"/>
    </location>
</feature>
<keyword evidence="8" id="KW-1185">Reference proteome</keyword>
<evidence type="ECO:0000256" key="2">
    <source>
        <dbReference type="ARBA" id="ARBA00022692"/>
    </source>
</evidence>
<feature type="transmembrane region" description="Helical" evidence="5">
    <location>
        <begin position="69"/>
        <end position="92"/>
    </location>
</feature>
<dbReference type="PANTHER" id="PTHR48021:SF24">
    <property type="entry name" value="MAJOR FACILITATOR SUPERFAMILY (MFS) PROFILE DOMAIN-CONTAINING PROTEIN"/>
    <property type="match status" value="1"/>
</dbReference>
<evidence type="ECO:0000313" key="8">
    <source>
        <dbReference type="Proteomes" id="UP001353858"/>
    </source>
</evidence>
<dbReference type="Pfam" id="PF00083">
    <property type="entry name" value="Sugar_tr"/>
    <property type="match status" value="2"/>
</dbReference>
<keyword evidence="3 5" id="KW-1133">Transmembrane helix</keyword>
<dbReference type="InterPro" id="IPR050549">
    <property type="entry name" value="MFS_Trehalose_Transporter"/>
</dbReference>
<keyword evidence="2 5" id="KW-0812">Transmembrane</keyword>
<accession>A0AAN7SEI2</accession>
<dbReference type="GO" id="GO:0016020">
    <property type="term" value="C:membrane"/>
    <property type="evidence" value="ECO:0007669"/>
    <property type="project" value="UniProtKB-SubCell"/>
</dbReference>
<protein>
    <recommendedName>
        <fullName evidence="6">Major facilitator superfamily (MFS) profile domain-containing protein</fullName>
    </recommendedName>
</protein>
<dbReference type="SUPFAM" id="SSF103473">
    <property type="entry name" value="MFS general substrate transporter"/>
    <property type="match status" value="1"/>
</dbReference>
<proteinExistence type="predicted"/>
<feature type="transmembrane region" description="Helical" evidence="5">
    <location>
        <begin position="21"/>
        <end position="44"/>
    </location>
</feature>
<feature type="transmembrane region" description="Helical" evidence="5">
    <location>
        <begin position="99"/>
        <end position="117"/>
    </location>
</feature>
<evidence type="ECO:0000256" key="5">
    <source>
        <dbReference type="SAM" id="Phobius"/>
    </source>
</evidence>
<feature type="domain" description="Major facilitator superfamily (MFS) profile" evidence="6">
    <location>
        <begin position="22"/>
        <end position="236"/>
    </location>
</feature>
<keyword evidence="4 5" id="KW-0472">Membrane</keyword>
<dbReference type="GO" id="GO:0022857">
    <property type="term" value="F:transmembrane transporter activity"/>
    <property type="evidence" value="ECO:0007669"/>
    <property type="project" value="InterPro"/>
</dbReference>
<dbReference type="Proteomes" id="UP001353858">
    <property type="component" value="Unassembled WGS sequence"/>
</dbReference>
<gene>
    <name evidence="7" type="ORF">RN001_010548</name>
</gene>
<evidence type="ECO:0000256" key="1">
    <source>
        <dbReference type="ARBA" id="ARBA00004141"/>
    </source>
</evidence>
<dbReference type="InterPro" id="IPR020846">
    <property type="entry name" value="MFS_dom"/>
</dbReference>
<evidence type="ECO:0000256" key="3">
    <source>
        <dbReference type="ARBA" id="ARBA00022989"/>
    </source>
</evidence>